<name>A0AA89BU21_PINIB</name>
<evidence type="ECO:0000313" key="3">
    <source>
        <dbReference type="Proteomes" id="UP001186944"/>
    </source>
</evidence>
<accession>A0AA89BU21</accession>
<sequence>MSAGFVVLWVVSYVIKDLGVEAACGKGYSFKCPKPIITTIEGTIGLIVGILGAGIIVIVIIIYCVCIGRRLPDCCKKHNDPLDQLPSYRYSNRDCKVVKYPPVKDNKLKGEEFSW</sequence>
<keyword evidence="1" id="KW-1133">Transmembrane helix</keyword>
<protein>
    <submittedName>
        <fullName evidence="2">Uncharacterized protein</fullName>
    </submittedName>
</protein>
<keyword evidence="1" id="KW-0812">Transmembrane</keyword>
<comment type="caution">
    <text evidence="2">The sequence shown here is derived from an EMBL/GenBank/DDBJ whole genome shotgun (WGS) entry which is preliminary data.</text>
</comment>
<proteinExistence type="predicted"/>
<evidence type="ECO:0000256" key="1">
    <source>
        <dbReference type="SAM" id="Phobius"/>
    </source>
</evidence>
<feature type="transmembrane region" description="Helical" evidence="1">
    <location>
        <begin position="46"/>
        <end position="68"/>
    </location>
</feature>
<keyword evidence="3" id="KW-1185">Reference proteome</keyword>
<organism evidence="2 3">
    <name type="scientific">Pinctada imbricata</name>
    <name type="common">Atlantic pearl-oyster</name>
    <name type="synonym">Pinctada martensii</name>
    <dbReference type="NCBI Taxonomy" id="66713"/>
    <lineage>
        <taxon>Eukaryota</taxon>
        <taxon>Metazoa</taxon>
        <taxon>Spiralia</taxon>
        <taxon>Lophotrochozoa</taxon>
        <taxon>Mollusca</taxon>
        <taxon>Bivalvia</taxon>
        <taxon>Autobranchia</taxon>
        <taxon>Pteriomorphia</taxon>
        <taxon>Pterioida</taxon>
        <taxon>Pterioidea</taxon>
        <taxon>Pteriidae</taxon>
        <taxon>Pinctada</taxon>
    </lineage>
</organism>
<dbReference type="EMBL" id="VSWD01000008">
    <property type="protein sequence ID" value="KAK3094636.1"/>
    <property type="molecule type" value="Genomic_DNA"/>
</dbReference>
<gene>
    <name evidence="2" type="ORF">FSP39_004288</name>
</gene>
<evidence type="ECO:0000313" key="2">
    <source>
        <dbReference type="EMBL" id="KAK3094636.1"/>
    </source>
</evidence>
<keyword evidence="1" id="KW-0472">Membrane</keyword>
<dbReference type="Proteomes" id="UP001186944">
    <property type="component" value="Unassembled WGS sequence"/>
</dbReference>
<dbReference type="AlphaFoldDB" id="A0AA89BU21"/>
<reference evidence="2" key="1">
    <citation type="submission" date="2019-08" db="EMBL/GenBank/DDBJ databases">
        <title>The improved chromosome-level genome for the pearl oyster Pinctada fucata martensii using PacBio sequencing and Hi-C.</title>
        <authorList>
            <person name="Zheng Z."/>
        </authorList>
    </citation>
    <scope>NUCLEOTIDE SEQUENCE</scope>
    <source>
        <strain evidence="2">ZZ-2019</strain>
        <tissue evidence="2">Adductor muscle</tissue>
    </source>
</reference>